<organism evidence="9 10">
    <name type="scientific">Deinococcus hopiensis KR-140</name>
    <dbReference type="NCBI Taxonomy" id="695939"/>
    <lineage>
        <taxon>Bacteria</taxon>
        <taxon>Thermotogati</taxon>
        <taxon>Deinococcota</taxon>
        <taxon>Deinococci</taxon>
        <taxon>Deinococcales</taxon>
        <taxon>Deinococcaceae</taxon>
        <taxon>Deinococcus</taxon>
    </lineage>
</organism>
<comment type="subcellular location">
    <subcellularLocation>
        <location evidence="1">Cell membrane</location>
        <topology evidence="1">Multi-pass membrane protein</topology>
    </subcellularLocation>
</comment>
<protein>
    <submittedName>
        <fullName evidence="9">Iron complex transport system permease protein</fullName>
    </submittedName>
</protein>
<evidence type="ECO:0000256" key="2">
    <source>
        <dbReference type="ARBA" id="ARBA00007935"/>
    </source>
</evidence>
<dbReference type="PANTHER" id="PTHR30472:SF37">
    <property type="entry name" value="FE(3+) DICITRATE TRANSPORT SYSTEM PERMEASE PROTEIN FECD-RELATED"/>
    <property type="match status" value="1"/>
</dbReference>
<dbReference type="InterPro" id="IPR037294">
    <property type="entry name" value="ABC_BtuC-like"/>
</dbReference>
<evidence type="ECO:0000256" key="4">
    <source>
        <dbReference type="ARBA" id="ARBA00022475"/>
    </source>
</evidence>
<feature type="transmembrane region" description="Helical" evidence="8">
    <location>
        <begin position="66"/>
        <end position="84"/>
    </location>
</feature>
<keyword evidence="7 8" id="KW-0472">Membrane</keyword>
<accession>A0A1W1VEE1</accession>
<comment type="similarity">
    <text evidence="2">Belongs to the binding-protein-dependent transport system permease family. FecCD subfamily.</text>
</comment>
<dbReference type="GO" id="GO:0033214">
    <property type="term" value="P:siderophore-iron import into cell"/>
    <property type="evidence" value="ECO:0007669"/>
    <property type="project" value="TreeGrafter"/>
</dbReference>
<evidence type="ECO:0000256" key="1">
    <source>
        <dbReference type="ARBA" id="ARBA00004651"/>
    </source>
</evidence>
<feature type="transmembrane region" description="Helical" evidence="8">
    <location>
        <begin position="152"/>
        <end position="171"/>
    </location>
</feature>
<dbReference type="Pfam" id="PF01032">
    <property type="entry name" value="FecCD"/>
    <property type="match status" value="1"/>
</dbReference>
<dbReference type="EMBL" id="FWWU01000009">
    <property type="protein sequence ID" value="SMB91738.1"/>
    <property type="molecule type" value="Genomic_DNA"/>
</dbReference>
<keyword evidence="10" id="KW-1185">Reference proteome</keyword>
<feature type="transmembrane region" description="Helical" evidence="8">
    <location>
        <begin position="96"/>
        <end position="114"/>
    </location>
</feature>
<keyword evidence="3" id="KW-0813">Transport</keyword>
<evidence type="ECO:0000256" key="7">
    <source>
        <dbReference type="ARBA" id="ARBA00023136"/>
    </source>
</evidence>
<dbReference type="PANTHER" id="PTHR30472">
    <property type="entry name" value="FERRIC ENTEROBACTIN TRANSPORT SYSTEM PERMEASE PROTEIN"/>
    <property type="match status" value="1"/>
</dbReference>
<dbReference type="STRING" id="695939.SAMN00790413_01270"/>
<dbReference type="CDD" id="cd06550">
    <property type="entry name" value="TM_ABC_iron-siderophores_like"/>
    <property type="match status" value="1"/>
</dbReference>
<dbReference type="Proteomes" id="UP000192582">
    <property type="component" value="Unassembled WGS sequence"/>
</dbReference>
<evidence type="ECO:0000256" key="6">
    <source>
        <dbReference type="ARBA" id="ARBA00022989"/>
    </source>
</evidence>
<feature type="transmembrane region" description="Helical" evidence="8">
    <location>
        <begin position="310"/>
        <end position="328"/>
    </location>
</feature>
<name>A0A1W1VEE1_9DEIO</name>
<dbReference type="Gene3D" id="1.10.3470.10">
    <property type="entry name" value="ABC transporter involved in vitamin B12 uptake, BtuC"/>
    <property type="match status" value="1"/>
</dbReference>
<evidence type="ECO:0000313" key="10">
    <source>
        <dbReference type="Proteomes" id="UP000192582"/>
    </source>
</evidence>
<reference evidence="9 10" key="1">
    <citation type="submission" date="2017-04" db="EMBL/GenBank/DDBJ databases">
        <authorList>
            <person name="Afonso C.L."/>
            <person name="Miller P.J."/>
            <person name="Scott M.A."/>
            <person name="Spackman E."/>
            <person name="Goraichik I."/>
            <person name="Dimitrov K.M."/>
            <person name="Suarez D.L."/>
            <person name="Swayne D.E."/>
        </authorList>
    </citation>
    <scope>NUCLEOTIDE SEQUENCE [LARGE SCALE GENOMIC DNA]</scope>
    <source>
        <strain evidence="9 10">KR-140</strain>
    </source>
</reference>
<dbReference type="FunFam" id="1.10.3470.10:FF:000001">
    <property type="entry name" value="Vitamin B12 ABC transporter permease BtuC"/>
    <property type="match status" value="1"/>
</dbReference>
<evidence type="ECO:0000256" key="8">
    <source>
        <dbReference type="SAM" id="Phobius"/>
    </source>
</evidence>
<proteinExistence type="inferred from homology"/>
<keyword evidence="4" id="KW-1003">Cell membrane</keyword>
<evidence type="ECO:0000256" key="5">
    <source>
        <dbReference type="ARBA" id="ARBA00022692"/>
    </source>
</evidence>
<dbReference type="GO" id="GO:0005886">
    <property type="term" value="C:plasma membrane"/>
    <property type="evidence" value="ECO:0007669"/>
    <property type="project" value="UniProtKB-SubCell"/>
</dbReference>
<gene>
    <name evidence="9" type="ORF">SAMN00790413_01270</name>
</gene>
<dbReference type="SUPFAM" id="SSF81345">
    <property type="entry name" value="ABC transporter involved in vitamin B12 uptake, BtuC"/>
    <property type="match status" value="1"/>
</dbReference>
<keyword evidence="5 8" id="KW-0812">Transmembrane</keyword>
<dbReference type="RefSeq" id="WP_084048773.1">
    <property type="nucleotide sequence ID" value="NZ_FWWU01000009.1"/>
</dbReference>
<feature type="transmembrane region" description="Helical" evidence="8">
    <location>
        <begin position="12"/>
        <end position="37"/>
    </location>
</feature>
<dbReference type="GO" id="GO:0022857">
    <property type="term" value="F:transmembrane transporter activity"/>
    <property type="evidence" value="ECO:0007669"/>
    <property type="project" value="InterPro"/>
</dbReference>
<feature type="transmembrane region" description="Helical" evidence="8">
    <location>
        <begin position="238"/>
        <end position="267"/>
    </location>
</feature>
<sequence>MTHLPAQRARPALAVPLALLVLALGLGFLALGLGAVATPPAQLWAGLTGGDALTRQLVLELRLPRVLASLLGGAMFAVSGALLQGVARNPLASPDLVGVGAGAGLAVTLLLLAFPGSPAWALPWGAFAGAWLAFLTVLTLARDGARLPPVRLALLGIAVAAALGAAQQLLLVRAPDGVGAALTFLTGTVYGADWDRLGRLWPWAAAGLPATLLLAHRLDLLALGEDSATALGVRVPLARYVALTVAVGLAAAAVSACGILGFVGLVAPHLARLLVGPRHLLMLPTAGLLGALLVLLADTVGRAALPPLEIPAGLITTLLGAPYFLFLLRRSAKAG</sequence>
<feature type="transmembrane region" description="Helical" evidence="8">
    <location>
        <begin position="279"/>
        <end position="298"/>
    </location>
</feature>
<evidence type="ECO:0000256" key="3">
    <source>
        <dbReference type="ARBA" id="ARBA00022448"/>
    </source>
</evidence>
<dbReference type="InterPro" id="IPR000522">
    <property type="entry name" value="ABC_transptr_permease_BtuC"/>
</dbReference>
<dbReference type="AlphaFoldDB" id="A0A1W1VEE1"/>
<dbReference type="OrthoDB" id="9811721at2"/>
<feature type="transmembrane region" description="Helical" evidence="8">
    <location>
        <begin position="120"/>
        <end position="140"/>
    </location>
</feature>
<evidence type="ECO:0000313" key="9">
    <source>
        <dbReference type="EMBL" id="SMB91738.1"/>
    </source>
</evidence>
<keyword evidence="6 8" id="KW-1133">Transmembrane helix</keyword>